<accession>A0ABR6NFG2</accession>
<organism evidence="1 2">
    <name type="scientific">Sphingobium lignivorans</name>
    <dbReference type="NCBI Taxonomy" id="2735886"/>
    <lineage>
        <taxon>Bacteria</taxon>
        <taxon>Pseudomonadati</taxon>
        <taxon>Pseudomonadota</taxon>
        <taxon>Alphaproteobacteria</taxon>
        <taxon>Sphingomonadales</taxon>
        <taxon>Sphingomonadaceae</taxon>
        <taxon>Sphingobium</taxon>
    </lineage>
</organism>
<name>A0ABR6NFG2_9SPHN</name>
<dbReference type="EMBL" id="JACHKA010000001">
    <property type="protein sequence ID" value="MBB5986015.1"/>
    <property type="molecule type" value="Genomic_DNA"/>
</dbReference>
<evidence type="ECO:0008006" key="3">
    <source>
        <dbReference type="Google" id="ProtNLM"/>
    </source>
</evidence>
<evidence type="ECO:0000313" key="2">
    <source>
        <dbReference type="Proteomes" id="UP001138540"/>
    </source>
</evidence>
<keyword evidence="2" id="KW-1185">Reference proteome</keyword>
<gene>
    <name evidence="1" type="ORF">HNP60_001989</name>
</gene>
<sequence>MSNREEIAAIIDAAGFDPARTLVCDTECYPNFWSIGFWRVSDGKTLVMEHSERKPFTDANRDRIRNLMRSNTMIGYNFLNYDQGMIAHAIDGATNAQLKSLNDRIILGNLRYWQLRDLDIYIPESWDVVDLIEPQPNAIASLKTLAGRMHAPLMQDLPFHPDQVLTEEEMDKVLFYMGNDLQNTDLLRQHLIDALQMRRAIGADFGLNFMSKSDAQMGEAMIKSRVERMTGSRVYKVETPPGTTFNYNPPKWLKFETPQLQAILERVRGSEFYIKGGKDAGKVQAPKWLEEESRIVIGETEYAMGIGGLHSTEKNRAVHSDEDYVLFDFDVASYYPAIILNAGLYPKALGREFIDVYREIRDERVAAKRAGDKTKDKGLKIALNGCFGKLGSKYSVLYAPHLMIAITLGGQLALLMLIERAERAGIQVVSGNTDGVVFRCPRELAGNVVKQRLDGGLLAEIVEEWERETGFELEATEYSSLYNESVNSYLAFQPDGKVKVKGKGWTGRHDNDIRTQLMKNPFAEVVTLAVIAYIRDGVPLEETIRACTDLRDFVSVVNVKGGGTWRGEYLGKVVRYYWSTDGDGIFYKEANESTGNHKQVSNTDGAKPLMNLPADGALPDDIDYDRYVHEAREKLMNIGFDKRPEKVRPLRIYKWSAMAWFAVAV</sequence>
<reference evidence="1 2" key="1">
    <citation type="submission" date="2020-08" db="EMBL/GenBank/DDBJ databases">
        <title>Exploring microbial biodiversity for novel pathways involved in the catabolism of aromatic compounds derived from lignin.</title>
        <authorList>
            <person name="Elkins J."/>
        </authorList>
    </citation>
    <scope>NUCLEOTIDE SEQUENCE [LARGE SCALE GENOMIC DNA]</scope>
    <source>
        <strain evidence="1 2">B1D3A</strain>
    </source>
</reference>
<comment type="caution">
    <text evidence="1">The sequence shown here is derived from an EMBL/GenBank/DDBJ whole genome shotgun (WGS) entry which is preliminary data.</text>
</comment>
<dbReference type="Proteomes" id="UP001138540">
    <property type="component" value="Unassembled WGS sequence"/>
</dbReference>
<dbReference type="RefSeq" id="WP_184153076.1">
    <property type="nucleotide sequence ID" value="NZ_JACHKA010000001.1"/>
</dbReference>
<dbReference type="InterPro" id="IPR043502">
    <property type="entry name" value="DNA/RNA_pol_sf"/>
</dbReference>
<dbReference type="SUPFAM" id="SSF56672">
    <property type="entry name" value="DNA/RNA polymerases"/>
    <property type="match status" value="1"/>
</dbReference>
<dbReference type="Gene3D" id="3.90.1600.10">
    <property type="entry name" value="Palm domain of DNA polymerase"/>
    <property type="match status" value="1"/>
</dbReference>
<proteinExistence type="predicted"/>
<evidence type="ECO:0000313" key="1">
    <source>
        <dbReference type="EMBL" id="MBB5986015.1"/>
    </source>
</evidence>
<protein>
    <recommendedName>
        <fullName evidence="3">DNA-directed DNA polymerase</fullName>
    </recommendedName>
</protein>
<dbReference type="InterPro" id="IPR023211">
    <property type="entry name" value="DNA_pol_palm_dom_sf"/>
</dbReference>